<evidence type="ECO:0000256" key="6">
    <source>
        <dbReference type="ARBA" id="ARBA00022892"/>
    </source>
</evidence>
<feature type="transmembrane region" description="Helical" evidence="19">
    <location>
        <begin position="91"/>
        <end position="110"/>
    </location>
</feature>
<dbReference type="InterPro" id="IPR000727">
    <property type="entry name" value="T_SNARE_dom"/>
</dbReference>
<accession>A0AAD1S0X8</accession>
<evidence type="ECO:0000256" key="4">
    <source>
        <dbReference type="ARBA" id="ARBA00022692"/>
    </source>
</evidence>
<name>A0AAD1S0X8_PELCU</name>
<evidence type="ECO:0000256" key="15">
    <source>
        <dbReference type="ARBA" id="ARBA00054011"/>
    </source>
</evidence>
<keyword evidence="5" id="KW-0256">Endoplasmic reticulum</keyword>
<dbReference type="PROSITE" id="PS50192">
    <property type="entry name" value="T_SNARE"/>
    <property type="match status" value="1"/>
</dbReference>
<evidence type="ECO:0000256" key="10">
    <source>
        <dbReference type="ARBA" id="ARBA00023054"/>
    </source>
</evidence>
<keyword evidence="6" id="KW-0931">ER-Golgi transport</keyword>
<evidence type="ECO:0000256" key="13">
    <source>
        <dbReference type="ARBA" id="ARBA00037962"/>
    </source>
</evidence>
<dbReference type="GO" id="GO:0015031">
    <property type="term" value="P:protein transport"/>
    <property type="evidence" value="ECO:0007669"/>
    <property type="project" value="UniProtKB-KW"/>
</dbReference>
<keyword evidence="2" id="KW-0813">Transport</keyword>
<reference evidence="21" key="1">
    <citation type="submission" date="2022-03" db="EMBL/GenBank/DDBJ databases">
        <authorList>
            <person name="Alioto T."/>
            <person name="Alioto T."/>
            <person name="Gomez Garrido J."/>
        </authorList>
    </citation>
    <scope>NUCLEOTIDE SEQUENCE</scope>
</reference>
<comment type="subcellular location">
    <subcellularLocation>
        <location evidence="14">Endomembrane system</location>
        <topology evidence="14">Single-pass type IV membrane protein</topology>
    </subcellularLocation>
    <subcellularLocation>
        <location evidence="1">Endoplasmic reticulum membrane</location>
        <topology evidence="1">Single-pass membrane protein</topology>
    </subcellularLocation>
    <subcellularLocation>
        <location evidence="12">Golgi apparatus</location>
        <location evidence="12">cis-Golgi network membrane</location>
    </subcellularLocation>
</comment>
<protein>
    <recommendedName>
        <fullName evidence="17">BET1 homolog</fullName>
    </recommendedName>
    <alternativeName>
        <fullName evidence="18">Golgi vesicular membrane-trafficking protein p18</fullName>
    </alternativeName>
</protein>
<dbReference type="Proteomes" id="UP001295444">
    <property type="component" value="Chromosome 04"/>
</dbReference>
<evidence type="ECO:0000256" key="1">
    <source>
        <dbReference type="ARBA" id="ARBA00004389"/>
    </source>
</evidence>
<evidence type="ECO:0000256" key="17">
    <source>
        <dbReference type="ARBA" id="ARBA00071590"/>
    </source>
</evidence>
<dbReference type="FunFam" id="1.20.5.110:FF:000026">
    <property type="entry name" value="BET1 homolog"/>
    <property type="match status" value="1"/>
</dbReference>
<keyword evidence="9" id="KW-0333">Golgi apparatus</keyword>
<comment type="similarity">
    <text evidence="13">Belongs to the BET1 family.</text>
</comment>
<evidence type="ECO:0000259" key="20">
    <source>
        <dbReference type="PROSITE" id="PS50192"/>
    </source>
</evidence>
<keyword evidence="3" id="KW-0597">Phosphoprotein</keyword>
<dbReference type="GO" id="GO:0005794">
    <property type="term" value="C:Golgi apparatus"/>
    <property type="evidence" value="ECO:0007669"/>
    <property type="project" value="UniProtKB-SubCell"/>
</dbReference>
<evidence type="ECO:0000256" key="18">
    <source>
        <dbReference type="ARBA" id="ARBA00077825"/>
    </source>
</evidence>
<comment type="subunit">
    <text evidence="16">Interacts with SNARE complex members GOSR2, SEC22B and STX5. Interacts with LMAN1/ERGIC53. Interacts with STX17.</text>
</comment>
<evidence type="ECO:0000256" key="12">
    <source>
        <dbReference type="ARBA" id="ARBA00024188"/>
    </source>
</evidence>
<keyword evidence="7" id="KW-0653">Protein transport</keyword>
<dbReference type="InterPro" id="IPR039899">
    <property type="entry name" value="BET1_SNARE"/>
</dbReference>
<organism evidence="21 22">
    <name type="scientific">Pelobates cultripes</name>
    <name type="common">Western spadefoot toad</name>
    <dbReference type="NCBI Taxonomy" id="61616"/>
    <lineage>
        <taxon>Eukaryota</taxon>
        <taxon>Metazoa</taxon>
        <taxon>Chordata</taxon>
        <taxon>Craniata</taxon>
        <taxon>Vertebrata</taxon>
        <taxon>Euteleostomi</taxon>
        <taxon>Amphibia</taxon>
        <taxon>Batrachia</taxon>
        <taxon>Anura</taxon>
        <taxon>Pelobatoidea</taxon>
        <taxon>Pelobatidae</taxon>
        <taxon>Pelobates</taxon>
    </lineage>
</organism>
<keyword evidence="11 19" id="KW-0472">Membrane</keyword>
<proteinExistence type="inferred from homology"/>
<evidence type="ECO:0000256" key="5">
    <source>
        <dbReference type="ARBA" id="ARBA00022824"/>
    </source>
</evidence>
<dbReference type="SUPFAM" id="SSF58038">
    <property type="entry name" value="SNARE fusion complex"/>
    <property type="match status" value="1"/>
</dbReference>
<dbReference type="GO" id="GO:0005789">
    <property type="term" value="C:endoplasmic reticulum membrane"/>
    <property type="evidence" value="ECO:0007669"/>
    <property type="project" value="UniProtKB-SubCell"/>
</dbReference>
<evidence type="ECO:0000256" key="8">
    <source>
        <dbReference type="ARBA" id="ARBA00022989"/>
    </source>
</evidence>
<dbReference type="Gene3D" id="1.20.5.110">
    <property type="match status" value="1"/>
</dbReference>
<dbReference type="EMBL" id="OW240915">
    <property type="protein sequence ID" value="CAH2282847.1"/>
    <property type="molecule type" value="Genomic_DNA"/>
</dbReference>
<gene>
    <name evidence="21" type="ORF">PECUL_23A056511</name>
</gene>
<keyword evidence="22" id="KW-1185">Reference proteome</keyword>
<evidence type="ECO:0000313" key="21">
    <source>
        <dbReference type="EMBL" id="CAH2282847.1"/>
    </source>
</evidence>
<evidence type="ECO:0000256" key="9">
    <source>
        <dbReference type="ARBA" id="ARBA00023034"/>
    </source>
</evidence>
<keyword evidence="10" id="KW-0175">Coiled coil</keyword>
<dbReference type="GO" id="GO:0016192">
    <property type="term" value="P:vesicle-mediated transport"/>
    <property type="evidence" value="ECO:0007669"/>
    <property type="project" value="UniProtKB-KW"/>
</dbReference>
<keyword evidence="8 19" id="KW-1133">Transmembrane helix</keyword>
<dbReference type="CDD" id="cd15853">
    <property type="entry name" value="SNARE_Bet1"/>
    <property type="match status" value="1"/>
</dbReference>
<sequence>MAREGMKHREGNLRPEMSGYSMYEEENDKLTETLRMKASALKSLSIDIGTEVKYHNKMLGEMDSDFDSTGGLLGSTMGRLKILSRGSQAKLLLYMLLFSLFVFFVIYWFVKLR</sequence>
<evidence type="ECO:0000256" key="16">
    <source>
        <dbReference type="ARBA" id="ARBA00063965"/>
    </source>
</evidence>
<dbReference type="AlphaFoldDB" id="A0AAD1S0X8"/>
<comment type="function">
    <text evidence="15">Required for vesicular transport from the ER to the Golgi complex. Functions as a SNARE involved in the docking process of ER-derived vesicles with the cis-Golgi membrane.</text>
</comment>
<evidence type="ECO:0000256" key="11">
    <source>
        <dbReference type="ARBA" id="ARBA00023136"/>
    </source>
</evidence>
<evidence type="ECO:0000313" key="22">
    <source>
        <dbReference type="Proteomes" id="UP001295444"/>
    </source>
</evidence>
<feature type="domain" description="T-SNARE coiled-coil homology" evidence="20">
    <location>
        <begin position="21"/>
        <end position="83"/>
    </location>
</feature>
<dbReference type="PANTHER" id="PTHR12791">
    <property type="entry name" value="GOLGI SNARE BET1-RELATED"/>
    <property type="match status" value="1"/>
</dbReference>
<evidence type="ECO:0000256" key="7">
    <source>
        <dbReference type="ARBA" id="ARBA00022927"/>
    </source>
</evidence>
<evidence type="ECO:0000256" key="2">
    <source>
        <dbReference type="ARBA" id="ARBA00022448"/>
    </source>
</evidence>
<evidence type="ECO:0000256" key="3">
    <source>
        <dbReference type="ARBA" id="ARBA00022553"/>
    </source>
</evidence>
<keyword evidence="4 19" id="KW-0812">Transmembrane</keyword>
<evidence type="ECO:0000256" key="14">
    <source>
        <dbReference type="ARBA" id="ARBA00046280"/>
    </source>
</evidence>
<evidence type="ECO:0000256" key="19">
    <source>
        <dbReference type="SAM" id="Phobius"/>
    </source>
</evidence>
<dbReference type="SMART" id="SM00397">
    <property type="entry name" value="t_SNARE"/>
    <property type="match status" value="1"/>
</dbReference>